<dbReference type="GO" id="GO:0007165">
    <property type="term" value="P:signal transduction"/>
    <property type="evidence" value="ECO:0007669"/>
    <property type="project" value="UniProtKB-KW"/>
</dbReference>
<dbReference type="InterPro" id="IPR051310">
    <property type="entry name" value="MCP_chemotaxis"/>
</dbReference>
<dbReference type="Pfam" id="PF08376">
    <property type="entry name" value="NIT"/>
    <property type="match status" value="1"/>
</dbReference>
<feature type="transmembrane region" description="Helical" evidence="5">
    <location>
        <begin position="316"/>
        <end position="338"/>
    </location>
</feature>
<dbReference type="SUPFAM" id="SSF58104">
    <property type="entry name" value="Methyl-accepting chemotaxis protein (MCP) signaling domain"/>
    <property type="match status" value="1"/>
</dbReference>
<evidence type="ECO:0000259" key="6">
    <source>
        <dbReference type="PROSITE" id="PS50111"/>
    </source>
</evidence>
<comment type="caution">
    <text evidence="7">The sequence shown here is derived from an EMBL/GenBank/DDBJ whole genome shotgun (WGS) entry which is preliminary data.</text>
</comment>
<keyword evidence="3" id="KW-0807">Transducer</keyword>
<accession>A0A934VJ53</accession>
<name>A0A934VJ53_9BACT</name>
<dbReference type="GO" id="GO:0016020">
    <property type="term" value="C:membrane"/>
    <property type="evidence" value="ECO:0007669"/>
    <property type="project" value="InterPro"/>
</dbReference>
<dbReference type="PRINTS" id="PR00260">
    <property type="entry name" value="CHEMTRNSDUCR"/>
</dbReference>
<dbReference type="Gene3D" id="1.10.287.950">
    <property type="entry name" value="Methyl-accepting chemotaxis protein"/>
    <property type="match status" value="1"/>
</dbReference>
<feature type="compositionally biased region" description="Basic and acidic residues" evidence="4">
    <location>
        <begin position="634"/>
        <end position="643"/>
    </location>
</feature>
<dbReference type="GO" id="GO:0004888">
    <property type="term" value="F:transmembrane signaling receptor activity"/>
    <property type="evidence" value="ECO:0007669"/>
    <property type="project" value="InterPro"/>
</dbReference>
<evidence type="ECO:0000256" key="5">
    <source>
        <dbReference type="SAM" id="Phobius"/>
    </source>
</evidence>
<feature type="compositionally biased region" description="Polar residues" evidence="4">
    <location>
        <begin position="614"/>
        <end position="630"/>
    </location>
</feature>
<gene>
    <name evidence="7" type="ORF">JIN87_00105</name>
</gene>
<dbReference type="Pfam" id="PF00015">
    <property type="entry name" value="MCPsignal"/>
    <property type="match status" value="1"/>
</dbReference>
<dbReference type="EMBL" id="JAENIL010000001">
    <property type="protein sequence ID" value="MBK1875241.1"/>
    <property type="molecule type" value="Genomic_DNA"/>
</dbReference>
<organism evidence="7 8">
    <name type="scientific">Pelagicoccus mobilis</name>
    <dbReference type="NCBI Taxonomy" id="415221"/>
    <lineage>
        <taxon>Bacteria</taxon>
        <taxon>Pseudomonadati</taxon>
        <taxon>Verrucomicrobiota</taxon>
        <taxon>Opitutia</taxon>
        <taxon>Puniceicoccales</taxon>
        <taxon>Pelagicoccaceae</taxon>
        <taxon>Pelagicoccus</taxon>
    </lineage>
</organism>
<dbReference type="GO" id="GO:0006935">
    <property type="term" value="P:chemotaxis"/>
    <property type="evidence" value="ECO:0007669"/>
    <property type="project" value="UniProtKB-KW"/>
</dbReference>
<keyword evidence="5" id="KW-0812">Transmembrane</keyword>
<feature type="transmembrane region" description="Helical" evidence="5">
    <location>
        <begin position="14"/>
        <end position="34"/>
    </location>
</feature>
<evidence type="ECO:0000313" key="7">
    <source>
        <dbReference type="EMBL" id="MBK1875241.1"/>
    </source>
</evidence>
<evidence type="ECO:0000256" key="4">
    <source>
        <dbReference type="SAM" id="MobiDB-lite"/>
    </source>
</evidence>
<dbReference type="PANTHER" id="PTHR43531">
    <property type="entry name" value="PROTEIN ICFG"/>
    <property type="match status" value="1"/>
</dbReference>
<keyword evidence="5" id="KW-0472">Membrane</keyword>
<dbReference type="Proteomes" id="UP000617628">
    <property type="component" value="Unassembled WGS sequence"/>
</dbReference>
<sequence>MNALLNRLSFSKRIIILMMIPLCGLSIFSIVTILDHIQATKQTQREIDSVTELTELGTVIAEAIHEWQKERGRSAGYLGSAGKKFSSEIRSQHRSSDQTMATLRQAIQANDYSLQPPEFHAALDKSVSLMEKVPGLRNEVLALKIKGGDAVGQYTKMITSFLSVIDTSAKLTQESDISLLLVSYSNFLRAKENMGIERAVLSNAFGADAFKADFYKRYCTVLANQAAYLSSFQAFALPEHIQFYKRTVRGPSVDKVSEWEALAFAKADTGGFGVRPEDWFTEITAKIDLMKTVEDHIANSVRQSSEQIASANSSKFYTLVSTAAALITLTLGLSYWVATFTSRSLRETVSRLHQGVDEVAAASGQVSQASIAMANAANEQSTSLNHTSGILSNITDITRSNGELAGNANAITAEARKMVDNSLEEMRTLQNAMDEIRTSSDEISAIIKTIDEIAFQTNILALNAAVEAARAGQAGTGFAVVADEVRNLAQRSAQAANDTTQKIEDSIKRAHNGTSISSSVGSVLENIVGKVREVDDVVTKIDEASQNQLAAILEVQSAVRSQEEVVMGASTSTEETASAAEELHSQAGNMQASIRDLALQAGIAYRDENLISATPAQTQPASHSAQNEFTPSRAKKEEELLWN</sequence>
<evidence type="ECO:0000256" key="3">
    <source>
        <dbReference type="PROSITE-ProRule" id="PRU00284"/>
    </source>
</evidence>
<dbReference type="PROSITE" id="PS50111">
    <property type="entry name" value="CHEMOTAXIS_TRANSDUC_2"/>
    <property type="match status" value="1"/>
</dbReference>
<keyword evidence="8" id="KW-1185">Reference proteome</keyword>
<evidence type="ECO:0000256" key="2">
    <source>
        <dbReference type="ARBA" id="ARBA00029447"/>
    </source>
</evidence>
<keyword evidence="5" id="KW-1133">Transmembrane helix</keyword>
<dbReference type="PANTHER" id="PTHR43531:SF11">
    <property type="entry name" value="METHYL-ACCEPTING CHEMOTAXIS PROTEIN 3"/>
    <property type="match status" value="1"/>
</dbReference>
<dbReference type="InterPro" id="IPR013587">
    <property type="entry name" value="Nitrate/nitrite_sensing"/>
</dbReference>
<feature type="region of interest" description="Disordered" evidence="4">
    <location>
        <begin position="614"/>
        <end position="643"/>
    </location>
</feature>
<dbReference type="SMART" id="SM00283">
    <property type="entry name" value="MA"/>
    <property type="match status" value="1"/>
</dbReference>
<reference evidence="7" key="1">
    <citation type="submission" date="2021-01" db="EMBL/GenBank/DDBJ databases">
        <title>Modified the classification status of verrucomicrobia.</title>
        <authorList>
            <person name="Feng X."/>
        </authorList>
    </citation>
    <scope>NUCLEOTIDE SEQUENCE</scope>
    <source>
        <strain evidence="7">KCTC 13126</strain>
    </source>
</reference>
<keyword evidence="1" id="KW-0145">Chemotaxis</keyword>
<dbReference type="AlphaFoldDB" id="A0A934VJ53"/>
<evidence type="ECO:0000313" key="8">
    <source>
        <dbReference type="Proteomes" id="UP000617628"/>
    </source>
</evidence>
<dbReference type="InterPro" id="IPR004090">
    <property type="entry name" value="Chemotax_Me-accpt_rcpt"/>
</dbReference>
<protein>
    <submittedName>
        <fullName evidence="7">Methyl-accepting chemotaxis protein</fullName>
    </submittedName>
</protein>
<evidence type="ECO:0000256" key="1">
    <source>
        <dbReference type="ARBA" id="ARBA00022500"/>
    </source>
</evidence>
<proteinExistence type="inferred from homology"/>
<feature type="domain" description="Methyl-accepting transducer" evidence="6">
    <location>
        <begin position="355"/>
        <end position="577"/>
    </location>
</feature>
<dbReference type="InterPro" id="IPR004089">
    <property type="entry name" value="MCPsignal_dom"/>
</dbReference>
<comment type="similarity">
    <text evidence="2">Belongs to the methyl-accepting chemotaxis (MCP) protein family.</text>
</comment>